<dbReference type="Gene3D" id="1.10.510.10">
    <property type="entry name" value="Transferase(Phosphotransferase) domain 1"/>
    <property type="match status" value="2"/>
</dbReference>
<dbReference type="Pfam" id="PF07714">
    <property type="entry name" value="PK_Tyr_Ser-Thr"/>
    <property type="match status" value="2"/>
</dbReference>
<dbReference type="SUPFAM" id="SSF48403">
    <property type="entry name" value="Ankyrin repeat"/>
    <property type="match status" value="1"/>
</dbReference>
<dbReference type="Pfam" id="PF12796">
    <property type="entry name" value="Ank_2"/>
    <property type="match status" value="1"/>
</dbReference>
<dbReference type="Proteomes" id="UP000198211">
    <property type="component" value="Unassembled WGS sequence"/>
</dbReference>
<accession>A0A225VFP3</accession>
<dbReference type="InterPro" id="IPR001245">
    <property type="entry name" value="Ser-Thr/Tyr_kinase_cat_dom"/>
</dbReference>
<evidence type="ECO:0000256" key="3">
    <source>
        <dbReference type="ARBA" id="ARBA00022741"/>
    </source>
</evidence>
<dbReference type="EMBL" id="NBNE01005422">
    <property type="protein sequence ID" value="OWZ03607.1"/>
    <property type="molecule type" value="Genomic_DNA"/>
</dbReference>
<evidence type="ECO:0000256" key="2">
    <source>
        <dbReference type="ARBA" id="ARBA00022527"/>
    </source>
</evidence>
<evidence type="ECO:0000259" key="7">
    <source>
        <dbReference type="PROSITE" id="PS50011"/>
    </source>
</evidence>
<sequence length="914" mass="103349">MWAAKNRQIQIVKYLAKLSNDINARNVYGDTALMMAVDGGDLDIVRFLIDQSGADVNATSKAGFTALMWAVEGASIDIVRYLLEEVGVDVKFRNQLGETAFQKAADRGYQEIQRILTPFLPMPPSVAGTATLPDDHSSSWNIPPREIELNFYHSSGNIGGEYRAKWLDADAVVKLYIPEASQSTFEDEVCLWQQLRHPNIVKMYGACYPSQSLQFFVCEYASNGSLFDYVHSTITKQLWRMCSYNPDKRVSLLSVVYELESLAISECPDKCQPEVEPGKSFEGYERRDDVEELWARIETFMVKCDDSQYCQLFNNIKQLYELLLSSNYRLTLLDSYLVLLTEFDKILRIPSDQAQILRLSSTRTTTNNLYPFRWRIQSLLASLGAASIGSDEKDHQYSENFEIFVSGAQDTFLVLHHLKSPEERAAFLWTLKSEMDDGTKHSRVQLEVMTSAYDDIASKIEIDDLSTIIPEWFIPWYELIIDEWSNLGTGGFGSVCQAKWLDSDVVVKQVLLIGDDKQFPDNSYSCLSASLNPLSAPLDEAKRDEALEMFRREVDIWFGLNHPHVVRLFGACHVGRPFFVCEYATNGTMIKYLQKHPDQLWRVLHEAALGVQYLHARGIVHGDLKGNNIVVGNDKKAKVTDFGLSSIAMSDDDKPQVSAALHWVAPECFLDTSAESYEQAKTGTTFASDIYSLGMCIVEALQVVENVAGKHTEVCLPWGYLDNIAVRYHARKGKLPSKPTKCTSEQWKLVSRMCVLEPQKRIKISTVVDELAKLVVDELAKFVEINEDMDPPTCTMTTLSGDLNSVPVITAQARVLLDRLVNDVNRCNVEYSLYSSLWNHLERVRGQIDDNYSAKCMTMYCSLVDAAYEATLNLQNAKDSLTCLTETTMRCYALERRLEKFCEVYFLSTNGSDS</sequence>
<dbReference type="PANTHER" id="PTHR44329:SF214">
    <property type="entry name" value="PROTEIN KINASE DOMAIN-CONTAINING PROTEIN"/>
    <property type="match status" value="1"/>
</dbReference>
<dbReference type="InterPro" id="IPR000719">
    <property type="entry name" value="Prot_kinase_dom"/>
</dbReference>
<evidence type="ECO:0000313" key="9">
    <source>
        <dbReference type="Proteomes" id="UP000198211"/>
    </source>
</evidence>
<dbReference type="SUPFAM" id="SSF56112">
    <property type="entry name" value="Protein kinase-like (PK-like)"/>
    <property type="match status" value="2"/>
</dbReference>
<dbReference type="InterPro" id="IPR036770">
    <property type="entry name" value="Ankyrin_rpt-contain_sf"/>
</dbReference>
<feature type="repeat" description="ANK" evidence="5">
    <location>
        <begin position="28"/>
        <end position="61"/>
    </location>
</feature>
<dbReference type="InterPro" id="IPR008271">
    <property type="entry name" value="Ser/Thr_kinase_AS"/>
</dbReference>
<evidence type="ECO:0000256" key="1">
    <source>
        <dbReference type="ARBA" id="ARBA00005843"/>
    </source>
</evidence>
<evidence type="ECO:0000256" key="5">
    <source>
        <dbReference type="PROSITE-ProRule" id="PRU00023"/>
    </source>
</evidence>
<reference evidence="9" key="1">
    <citation type="submission" date="2017-03" db="EMBL/GenBank/DDBJ databases">
        <title>Phytopthora megakarya and P. palmivora, two closely related causual agents of cacao black pod achieved similar genome size and gene model numbers by different mechanisms.</title>
        <authorList>
            <person name="Ali S."/>
            <person name="Shao J."/>
            <person name="Larry D.J."/>
            <person name="Kronmiller B."/>
            <person name="Shen D."/>
            <person name="Strem M.D."/>
            <person name="Melnick R.L."/>
            <person name="Guiltinan M.J."/>
            <person name="Tyler B.M."/>
            <person name="Meinhardt L.W."/>
            <person name="Bailey B.A."/>
        </authorList>
    </citation>
    <scope>NUCLEOTIDE SEQUENCE [LARGE SCALE GENOMIC DNA]</scope>
    <source>
        <strain evidence="9">zdho120</strain>
    </source>
</reference>
<evidence type="ECO:0000256" key="4">
    <source>
        <dbReference type="ARBA" id="ARBA00022840"/>
    </source>
</evidence>
<dbReference type="STRING" id="4795.A0A225VFP3"/>
<dbReference type="InterPro" id="IPR002110">
    <property type="entry name" value="Ankyrin_rpt"/>
</dbReference>
<dbReference type="GO" id="GO:0005524">
    <property type="term" value="F:ATP binding"/>
    <property type="evidence" value="ECO:0007669"/>
    <property type="project" value="UniProtKB-UniRule"/>
</dbReference>
<dbReference type="SMART" id="SM00220">
    <property type="entry name" value="S_TKc"/>
    <property type="match status" value="1"/>
</dbReference>
<dbReference type="GO" id="GO:0004674">
    <property type="term" value="F:protein serine/threonine kinase activity"/>
    <property type="evidence" value="ECO:0007669"/>
    <property type="project" value="UniProtKB-KW"/>
</dbReference>
<protein>
    <submittedName>
        <fullName evidence="8">Serine/threonine protein kinase</fullName>
    </submittedName>
</protein>
<comment type="caution">
    <text evidence="8">The sequence shown here is derived from an EMBL/GenBank/DDBJ whole genome shotgun (WGS) entry which is preliminary data.</text>
</comment>
<dbReference type="PROSITE" id="PS50297">
    <property type="entry name" value="ANK_REP_REGION"/>
    <property type="match status" value="1"/>
</dbReference>
<keyword evidence="5" id="KW-0040">ANK repeat</keyword>
<dbReference type="InterPro" id="IPR017441">
    <property type="entry name" value="Protein_kinase_ATP_BS"/>
</dbReference>
<keyword evidence="3 6" id="KW-0547">Nucleotide-binding</keyword>
<dbReference type="PROSITE" id="PS00107">
    <property type="entry name" value="PROTEIN_KINASE_ATP"/>
    <property type="match status" value="1"/>
</dbReference>
<dbReference type="InterPro" id="IPR011009">
    <property type="entry name" value="Kinase-like_dom_sf"/>
</dbReference>
<keyword evidence="4 6" id="KW-0067">ATP-binding</keyword>
<feature type="binding site" evidence="6">
    <location>
        <position position="508"/>
    </location>
    <ligand>
        <name>ATP</name>
        <dbReference type="ChEBI" id="CHEBI:30616"/>
    </ligand>
</feature>
<dbReference type="SMART" id="SM00248">
    <property type="entry name" value="ANK"/>
    <property type="match status" value="3"/>
</dbReference>
<keyword evidence="9" id="KW-1185">Reference proteome</keyword>
<name>A0A225VFP3_9STRA</name>
<dbReference type="AlphaFoldDB" id="A0A225VFP3"/>
<proteinExistence type="inferred from homology"/>
<evidence type="ECO:0000313" key="8">
    <source>
        <dbReference type="EMBL" id="OWZ03607.1"/>
    </source>
</evidence>
<dbReference type="Gene3D" id="3.30.200.20">
    <property type="entry name" value="Phosphorylase Kinase, domain 1"/>
    <property type="match status" value="1"/>
</dbReference>
<dbReference type="InterPro" id="IPR051681">
    <property type="entry name" value="Ser/Thr_Kinases-Pseudokinases"/>
</dbReference>
<keyword evidence="8" id="KW-0808">Transferase</keyword>
<keyword evidence="8" id="KW-0418">Kinase</keyword>
<dbReference type="OrthoDB" id="111909at2759"/>
<dbReference type="PROSITE" id="PS50011">
    <property type="entry name" value="PROTEIN_KINASE_DOM"/>
    <property type="match status" value="1"/>
</dbReference>
<organism evidence="8 9">
    <name type="scientific">Phytophthora megakarya</name>
    <dbReference type="NCBI Taxonomy" id="4795"/>
    <lineage>
        <taxon>Eukaryota</taxon>
        <taxon>Sar</taxon>
        <taxon>Stramenopiles</taxon>
        <taxon>Oomycota</taxon>
        <taxon>Peronosporomycetes</taxon>
        <taxon>Peronosporales</taxon>
        <taxon>Peronosporaceae</taxon>
        <taxon>Phytophthora</taxon>
    </lineage>
</organism>
<keyword evidence="2 8" id="KW-0723">Serine/threonine-protein kinase</keyword>
<dbReference type="Gene3D" id="1.25.40.20">
    <property type="entry name" value="Ankyrin repeat-containing domain"/>
    <property type="match status" value="2"/>
</dbReference>
<comment type="similarity">
    <text evidence="1">Belongs to the protein kinase superfamily. TKL Ser/Thr protein kinase family.</text>
</comment>
<gene>
    <name evidence="8" type="ORF">PHMEG_00024630</name>
</gene>
<dbReference type="PROSITE" id="PS50088">
    <property type="entry name" value="ANK_REPEAT"/>
    <property type="match status" value="1"/>
</dbReference>
<dbReference type="PANTHER" id="PTHR44329">
    <property type="entry name" value="SERINE/THREONINE-PROTEIN KINASE TNNI3K-RELATED"/>
    <property type="match status" value="1"/>
</dbReference>
<feature type="domain" description="Protein kinase" evidence="7">
    <location>
        <begin position="481"/>
        <end position="774"/>
    </location>
</feature>
<evidence type="ECO:0000256" key="6">
    <source>
        <dbReference type="PROSITE-ProRule" id="PRU10141"/>
    </source>
</evidence>
<dbReference type="PROSITE" id="PS00108">
    <property type="entry name" value="PROTEIN_KINASE_ST"/>
    <property type="match status" value="1"/>
</dbReference>